<dbReference type="GO" id="GO:0005283">
    <property type="term" value="F:amino acid:sodium symporter activity"/>
    <property type="evidence" value="ECO:0007669"/>
    <property type="project" value="TreeGrafter"/>
</dbReference>
<comment type="subcellular location">
    <subcellularLocation>
        <location evidence="1">Membrane</location>
        <topology evidence="1">Multi-pass membrane protein</topology>
    </subcellularLocation>
</comment>
<dbReference type="HOGENOM" id="CLU_496382_0_0_1"/>
<keyword evidence="7 8" id="KW-0472">Membrane</keyword>
<reference evidence="9" key="1">
    <citation type="submission" date="2007-04" db="EMBL/GenBank/DDBJ databases">
        <title>Annotation of Pediculus humanus corporis strain USDA.</title>
        <authorList>
            <person name="Kirkness E."/>
            <person name="Hannick L."/>
            <person name="Hass B."/>
            <person name="Bruggner R."/>
            <person name="Lawson D."/>
            <person name="Bidwell S."/>
            <person name="Joardar V."/>
            <person name="Caler E."/>
            <person name="Walenz B."/>
            <person name="Inman J."/>
            <person name="Schobel S."/>
            <person name="Galinsky K."/>
            <person name="Amedeo P."/>
            <person name="Strausberg R."/>
        </authorList>
    </citation>
    <scope>NUCLEOTIDE SEQUENCE</scope>
    <source>
        <strain evidence="9">USDA</strain>
    </source>
</reference>
<dbReference type="InterPro" id="IPR037272">
    <property type="entry name" value="SNS_sf"/>
</dbReference>
<dbReference type="GeneID" id="8234818"/>
<gene>
    <name evidence="10" type="primary">8234818</name>
    <name evidence="9" type="ORF">Phum_PHUM565840</name>
</gene>
<dbReference type="KEGG" id="phu:Phum_PHUM565840"/>
<feature type="transmembrane region" description="Helical" evidence="8">
    <location>
        <begin position="356"/>
        <end position="381"/>
    </location>
</feature>
<dbReference type="GO" id="GO:0005886">
    <property type="term" value="C:plasma membrane"/>
    <property type="evidence" value="ECO:0007669"/>
    <property type="project" value="TreeGrafter"/>
</dbReference>
<accession>E0W0Z4</accession>
<dbReference type="PROSITE" id="PS50267">
    <property type="entry name" value="NA_NEUROTRAN_SYMP_3"/>
    <property type="match status" value="1"/>
</dbReference>
<feature type="transmembrane region" description="Helical" evidence="8">
    <location>
        <begin position="218"/>
        <end position="244"/>
    </location>
</feature>
<dbReference type="EMBL" id="DS235863">
    <property type="protein sequence ID" value="EEB19299.1"/>
    <property type="molecule type" value="Genomic_DNA"/>
</dbReference>
<feature type="transmembrane region" description="Helical" evidence="8">
    <location>
        <begin position="483"/>
        <end position="505"/>
    </location>
</feature>
<proteinExistence type="inferred from homology"/>
<name>E0W0Z4_PEDHC</name>
<sequence length="549" mass="63987">MIVNKISFERSIDKIDTTEIDDIDDKKDLDFEDVQDKDPEKDLEKEDETEFFFSFQDEDEDFFWKSVGHYCMYFLLYVMDWNILTSIFQEDTINTLQYRFQIFYLASTVINPRLPWVHCHDFYLVSKNQCFSIQNLDLCPTMAESLEPCFEPGTRILSSILFIGSNGFYGGIKGTIHNYTRERQKYLLNSNVHNLFTLIMLFIFSFKSVKFIDMALQLLTYFCLIESLTLFFIAFSQSGAILGLKNIYKNMHIESFWNLSTWGSAFRRTLDILKIAEGGIILMGSAISPDNLFQHHALVLSCSFCILLIYLTLNYYVFNGLLQFKLSIPIEKLRFKSDEGILFALFPFNLGTAASGSFFCYLFISIITILNFLSIVIRFIVMEKTITNNFNLNHYYSYVRVFIALCGTLLSGGINFLVYFYAVYGYLKKITSFLICLQLVIVHLYGLQRRPAKFQKLSWITTIVTTISNFMHEDSQAMRLLFFPLDLLFVGPLFLGFCIIVIVMGKKKNLLGILKQSDKYGPPNIEERIYRILFDPKLSVKYKRRIEVR</sequence>
<comment type="similarity">
    <text evidence="2">Belongs to the sodium:neurotransmitter symporter (SNF) (TC 2.A.22) family.</text>
</comment>
<evidence type="ECO:0000256" key="5">
    <source>
        <dbReference type="ARBA" id="ARBA00022847"/>
    </source>
</evidence>
<reference evidence="9" key="2">
    <citation type="submission" date="2007-04" db="EMBL/GenBank/DDBJ databases">
        <title>The genome of the human body louse.</title>
        <authorList>
            <consortium name="The Human Body Louse Genome Consortium"/>
            <person name="Kirkness E."/>
            <person name="Walenz B."/>
            <person name="Hass B."/>
            <person name="Bruggner R."/>
            <person name="Strausberg R."/>
        </authorList>
    </citation>
    <scope>NUCLEOTIDE SEQUENCE</scope>
    <source>
        <strain evidence="9">USDA</strain>
    </source>
</reference>
<dbReference type="EnsemblMetazoa" id="PHUM565840-RA">
    <property type="protein sequence ID" value="PHUM565840-PA"/>
    <property type="gene ID" value="PHUM565840"/>
</dbReference>
<dbReference type="SUPFAM" id="SSF161070">
    <property type="entry name" value="SNF-like"/>
    <property type="match status" value="1"/>
</dbReference>
<feature type="transmembrane region" description="Helical" evidence="8">
    <location>
        <begin position="186"/>
        <end position="206"/>
    </location>
</feature>
<evidence type="ECO:0000256" key="6">
    <source>
        <dbReference type="ARBA" id="ARBA00022989"/>
    </source>
</evidence>
<dbReference type="RefSeq" id="XP_002432037.1">
    <property type="nucleotide sequence ID" value="XM_002431992.1"/>
</dbReference>
<feature type="transmembrane region" description="Helical" evidence="8">
    <location>
        <begin position="297"/>
        <end position="318"/>
    </location>
</feature>
<dbReference type="PANTHER" id="PTHR11616:SF241">
    <property type="entry name" value="SODIUM- AND CHLORIDE-DEPENDENT GLYCINE TRANSPORTER 2"/>
    <property type="match status" value="1"/>
</dbReference>
<dbReference type="EMBL" id="AAZO01006872">
    <property type="status" value="NOT_ANNOTATED_CDS"/>
    <property type="molecule type" value="Genomic_DNA"/>
</dbReference>
<dbReference type="AlphaFoldDB" id="E0W0Z4"/>
<keyword evidence="4 8" id="KW-0812">Transmembrane</keyword>
<dbReference type="PANTHER" id="PTHR11616">
    <property type="entry name" value="SODIUM/CHLORIDE DEPENDENT TRANSPORTER"/>
    <property type="match status" value="1"/>
</dbReference>
<keyword evidence="3" id="KW-0813">Transport</keyword>
<dbReference type="CTD" id="8234818"/>
<evidence type="ECO:0000313" key="11">
    <source>
        <dbReference type="Proteomes" id="UP000009046"/>
    </source>
</evidence>
<evidence type="ECO:0000256" key="7">
    <source>
        <dbReference type="ARBA" id="ARBA00023136"/>
    </source>
</evidence>
<dbReference type="OrthoDB" id="6782350at2759"/>
<dbReference type="InterPro" id="IPR000175">
    <property type="entry name" value="Na/ntran_symport"/>
</dbReference>
<keyword evidence="11" id="KW-1185">Reference proteome</keyword>
<keyword evidence="5" id="KW-0769">Symport</keyword>
<evidence type="ECO:0000313" key="9">
    <source>
        <dbReference type="EMBL" id="EEB19299.1"/>
    </source>
</evidence>
<dbReference type="Proteomes" id="UP000009046">
    <property type="component" value="Unassembled WGS sequence"/>
</dbReference>
<evidence type="ECO:0000313" key="10">
    <source>
        <dbReference type="EnsemblMetazoa" id="PHUM565840-PA"/>
    </source>
</evidence>
<dbReference type="GO" id="GO:0089718">
    <property type="term" value="P:amino acid import across plasma membrane"/>
    <property type="evidence" value="ECO:0007669"/>
    <property type="project" value="TreeGrafter"/>
</dbReference>
<evidence type="ECO:0000256" key="2">
    <source>
        <dbReference type="ARBA" id="ARBA00006459"/>
    </source>
</evidence>
<evidence type="ECO:0000256" key="4">
    <source>
        <dbReference type="ARBA" id="ARBA00022692"/>
    </source>
</evidence>
<dbReference type="VEuPathDB" id="VectorBase:PHUM565840"/>
<feature type="transmembrane region" description="Helical" evidence="8">
    <location>
        <begin position="401"/>
        <end position="424"/>
    </location>
</feature>
<evidence type="ECO:0000256" key="3">
    <source>
        <dbReference type="ARBA" id="ARBA00022448"/>
    </source>
</evidence>
<keyword evidence="6 8" id="KW-1133">Transmembrane helix</keyword>
<evidence type="ECO:0000256" key="1">
    <source>
        <dbReference type="ARBA" id="ARBA00004141"/>
    </source>
</evidence>
<reference evidence="10" key="3">
    <citation type="submission" date="2020-05" db="UniProtKB">
        <authorList>
            <consortium name="EnsemblMetazoa"/>
        </authorList>
    </citation>
    <scope>IDENTIFICATION</scope>
    <source>
        <strain evidence="10">USDA</strain>
    </source>
</reference>
<organism>
    <name type="scientific">Pediculus humanus subsp. corporis</name>
    <name type="common">Body louse</name>
    <dbReference type="NCBI Taxonomy" id="121224"/>
    <lineage>
        <taxon>Eukaryota</taxon>
        <taxon>Metazoa</taxon>
        <taxon>Ecdysozoa</taxon>
        <taxon>Arthropoda</taxon>
        <taxon>Hexapoda</taxon>
        <taxon>Insecta</taxon>
        <taxon>Pterygota</taxon>
        <taxon>Neoptera</taxon>
        <taxon>Paraneoptera</taxon>
        <taxon>Psocodea</taxon>
        <taxon>Troctomorpha</taxon>
        <taxon>Phthiraptera</taxon>
        <taxon>Anoplura</taxon>
        <taxon>Pediculidae</taxon>
        <taxon>Pediculus</taxon>
    </lineage>
</organism>
<feature type="transmembrane region" description="Helical" evidence="8">
    <location>
        <begin position="430"/>
        <end position="447"/>
    </location>
</feature>
<protein>
    <submittedName>
        <fullName evidence="9 10">Uncharacterized protein</fullName>
    </submittedName>
</protein>
<evidence type="ECO:0000256" key="8">
    <source>
        <dbReference type="SAM" id="Phobius"/>
    </source>
</evidence>
<dbReference type="InParanoid" id="E0W0Z4"/>